<evidence type="ECO:0000313" key="4">
    <source>
        <dbReference type="Proteomes" id="UP000199280"/>
    </source>
</evidence>
<organism evidence="1 3">
    <name type="scientific">Trichococcus ilyis</name>
    <dbReference type="NCBI Taxonomy" id="640938"/>
    <lineage>
        <taxon>Bacteria</taxon>
        <taxon>Bacillati</taxon>
        <taxon>Bacillota</taxon>
        <taxon>Bacilli</taxon>
        <taxon>Lactobacillales</taxon>
        <taxon>Carnobacteriaceae</taxon>
        <taxon>Trichococcus</taxon>
    </lineage>
</organism>
<gene>
    <name evidence="2" type="ORF">SAMN05216375_10947</name>
    <name evidence="1" type="ORF">TR210_1510</name>
</gene>
<evidence type="ECO:0000313" key="1">
    <source>
        <dbReference type="EMBL" id="CZQ97837.1"/>
    </source>
</evidence>
<dbReference type="EMBL" id="FJNB01000010">
    <property type="protein sequence ID" value="CZQ97837.1"/>
    <property type="molecule type" value="Genomic_DNA"/>
</dbReference>
<reference evidence="1 3" key="1">
    <citation type="submission" date="2016-02" db="EMBL/GenBank/DDBJ databases">
        <authorList>
            <person name="Wen L."/>
            <person name="He K."/>
            <person name="Yang H."/>
        </authorList>
    </citation>
    <scope>NUCLEOTIDE SEQUENCE [LARGE SCALE GENOMIC DNA]</scope>
    <source>
        <strain evidence="1">Trichococcus_R210</strain>
    </source>
</reference>
<sequence>MKELKARIDVLMERDPVRMQELERMFGMLKFELLEAKKAVDLQEITLADVKGEWIKDNSEEKLVSMREEERNLKIGKLIYSAAVEKMDIMERVVLLLS</sequence>
<accession>A0A143YTL4</accession>
<proteinExistence type="predicted"/>
<dbReference type="Proteomes" id="UP000199280">
    <property type="component" value="Unassembled WGS sequence"/>
</dbReference>
<protein>
    <submittedName>
        <fullName evidence="1">Uncharacterized protein</fullName>
    </submittedName>
</protein>
<dbReference type="EMBL" id="FNYT01000009">
    <property type="protein sequence ID" value="SEJ19816.1"/>
    <property type="molecule type" value="Genomic_DNA"/>
</dbReference>
<name>A0A143YTL4_9LACT</name>
<evidence type="ECO:0000313" key="3">
    <source>
        <dbReference type="Proteomes" id="UP000076878"/>
    </source>
</evidence>
<keyword evidence="4" id="KW-1185">Reference proteome</keyword>
<dbReference type="AlphaFoldDB" id="A0A143YTL4"/>
<reference evidence="2 4" key="2">
    <citation type="submission" date="2016-10" db="EMBL/GenBank/DDBJ databases">
        <authorList>
            <person name="Varghese N."/>
            <person name="Submissions S."/>
        </authorList>
    </citation>
    <scope>NUCLEOTIDE SEQUENCE [LARGE SCALE GENOMIC DNA]</scope>
    <source>
        <strain evidence="2 4">DSM 22150</strain>
    </source>
</reference>
<evidence type="ECO:0000313" key="2">
    <source>
        <dbReference type="EMBL" id="SEJ19816.1"/>
    </source>
</evidence>
<dbReference type="OrthoDB" id="2168554at2"/>
<dbReference type="Proteomes" id="UP000076878">
    <property type="component" value="Unassembled WGS sequence"/>
</dbReference>
<dbReference type="RefSeq" id="WP_068622917.1">
    <property type="nucleotide sequence ID" value="NZ_FJNB01000010.1"/>
</dbReference>